<reference evidence="1" key="1">
    <citation type="submission" date="2019-12" db="EMBL/GenBank/DDBJ databases">
        <title>Genome sequencing and annotation of Brassica cretica.</title>
        <authorList>
            <person name="Studholme D.J."/>
            <person name="Sarris P."/>
        </authorList>
    </citation>
    <scope>NUCLEOTIDE SEQUENCE</scope>
    <source>
        <strain evidence="1">PFS-109/04</strain>
        <tissue evidence="1">Leaf</tissue>
    </source>
</reference>
<gene>
    <name evidence="1" type="ORF">F2Q69_00011694</name>
</gene>
<dbReference type="EMBL" id="QGKX02000996">
    <property type="protein sequence ID" value="KAF3559632.1"/>
    <property type="molecule type" value="Genomic_DNA"/>
</dbReference>
<dbReference type="Proteomes" id="UP000712600">
    <property type="component" value="Unassembled WGS sequence"/>
</dbReference>
<evidence type="ECO:0000313" key="1">
    <source>
        <dbReference type="EMBL" id="KAF3559632.1"/>
    </source>
</evidence>
<accession>A0A8S9R0Z5</accession>
<sequence>MDYSSLFSRSIFSQSYHQDPPSPSRSAISVQIRRLSLTQPATKTDYRESRFKAFKMLIPVQDTQLVCL</sequence>
<evidence type="ECO:0000313" key="2">
    <source>
        <dbReference type="Proteomes" id="UP000712600"/>
    </source>
</evidence>
<dbReference type="AlphaFoldDB" id="A0A8S9R0Z5"/>
<proteinExistence type="predicted"/>
<comment type="caution">
    <text evidence="1">The sequence shown here is derived from an EMBL/GenBank/DDBJ whole genome shotgun (WGS) entry which is preliminary data.</text>
</comment>
<name>A0A8S9R0Z5_BRACR</name>
<organism evidence="1 2">
    <name type="scientific">Brassica cretica</name>
    <name type="common">Mustard</name>
    <dbReference type="NCBI Taxonomy" id="69181"/>
    <lineage>
        <taxon>Eukaryota</taxon>
        <taxon>Viridiplantae</taxon>
        <taxon>Streptophyta</taxon>
        <taxon>Embryophyta</taxon>
        <taxon>Tracheophyta</taxon>
        <taxon>Spermatophyta</taxon>
        <taxon>Magnoliopsida</taxon>
        <taxon>eudicotyledons</taxon>
        <taxon>Gunneridae</taxon>
        <taxon>Pentapetalae</taxon>
        <taxon>rosids</taxon>
        <taxon>malvids</taxon>
        <taxon>Brassicales</taxon>
        <taxon>Brassicaceae</taxon>
        <taxon>Brassiceae</taxon>
        <taxon>Brassica</taxon>
    </lineage>
</organism>
<protein>
    <submittedName>
        <fullName evidence="1">Uncharacterized protein</fullName>
    </submittedName>
</protein>